<keyword evidence="1" id="KW-0805">Transcription regulation</keyword>
<comment type="caution">
    <text evidence="6">The sequence shown here is derived from an EMBL/GenBank/DDBJ whole genome shotgun (WGS) entry which is preliminary data.</text>
</comment>
<dbReference type="SUPFAM" id="SSF53822">
    <property type="entry name" value="Periplasmic binding protein-like I"/>
    <property type="match status" value="1"/>
</dbReference>
<evidence type="ECO:0000313" key="6">
    <source>
        <dbReference type="EMBL" id="MBB5790060.1"/>
    </source>
</evidence>
<feature type="compositionally biased region" description="Low complexity" evidence="4">
    <location>
        <begin position="10"/>
        <end position="20"/>
    </location>
</feature>
<dbReference type="GO" id="GO:0003700">
    <property type="term" value="F:DNA-binding transcription factor activity"/>
    <property type="evidence" value="ECO:0007669"/>
    <property type="project" value="TreeGrafter"/>
</dbReference>
<gene>
    <name evidence="6" type="ORF">HD601_004635</name>
</gene>
<protein>
    <submittedName>
        <fullName evidence="6">LacI family transcriptional regulator</fullName>
    </submittedName>
</protein>
<dbReference type="Gene3D" id="1.10.260.40">
    <property type="entry name" value="lambda repressor-like DNA-binding domains"/>
    <property type="match status" value="1"/>
</dbReference>
<sequence>MTEHADPAAHADAAAQADPAAVPYRPRATLRDVAAMAGVSMKTVSRVVNGENGVTPQKVDAVRLAITRLDYRPNLSASALRRSSGRTAAIGTVLEDLANPFSSALLRAVEDVANERRVLILAGSVDEDQQRERALVRAFTERRVDGLIVAPVGEDQGYLRAEMEAGTPLVFVDRQPQGLLADCVLSDNEAGAGQAVHQLADVGHRRIAYLGDLAGIPTAEQRFAGYQRALLERGLPLDPALVVHDLHTVDDAARATTALLRSGGGSGDGDGPTAVFASQNLVTIGAITALQDLGLETSVALIGFDDFPLADLLKPRVSVIAQNPAEMGRVAAELLFQRLDGDRGRPQRILLPTTTVLRGSGEIPPAVP</sequence>
<dbReference type="SMART" id="SM00354">
    <property type="entry name" value="HTH_LACI"/>
    <property type="match status" value="1"/>
</dbReference>
<dbReference type="PRINTS" id="PR00036">
    <property type="entry name" value="HTHLACI"/>
</dbReference>
<evidence type="ECO:0000256" key="4">
    <source>
        <dbReference type="SAM" id="MobiDB-lite"/>
    </source>
</evidence>
<name>A0A7W9LN92_9ACTN</name>
<dbReference type="PROSITE" id="PS50932">
    <property type="entry name" value="HTH_LACI_2"/>
    <property type="match status" value="1"/>
</dbReference>
<dbReference type="Pfam" id="PF13377">
    <property type="entry name" value="Peripla_BP_3"/>
    <property type="match status" value="1"/>
</dbReference>
<dbReference type="PANTHER" id="PTHR30146">
    <property type="entry name" value="LACI-RELATED TRANSCRIPTIONAL REPRESSOR"/>
    <property type="match status" value="1"/>
</dbReference>
<evidence type="ECO:0000259" key="5">
    <source>
        <dbReference type="PROSITE" id="PS50932"/>
    </source>
</evidence>
<keyword evidence="3" id="KW-0804">Transcription</keyword>
<dbReference type="CDD" id="cd01392">
    <property type="entry name" value="HTH_LacI"/>
    <property type="match status" value="1"/>
</dbReference>
<dbReference type="InterPro" id="IPR010982">
    <property type="entry name" value="Lambda_DNA-bd_dom_sf"/>
</dbReference>
<dbReference type="InterPro" id="IPR000843">
    <property type="entry name" value="HTH_LacI"/>
</dbReference>
<dbReference type="Pfam" id="PF00356">
    <property type="entry name" value="LacI"/>
    <property type="match status" value="1"/>
</dbReference>
<reference evidence="6 7" key="1">
    <citation type="submission" date="2020-08" db="EMBL/GenBank/DDBJ databases">
        <title>Sequencing the genomes of 1000 actinobacteria strains.</title>
        <authorList>
            <person name="Klenk H.-P."/>
        </authorList>
    </citation>
    <scope>NUCLEOTIDE SEQUENCE [LARGE SCALE GENOMIC DNA]</scope>
    <source>
        <strain evidence="6 7">DSM 102122</strain>
    </source>
</reference>
<dbReference type="InterPro" id="IPR046335">
    <property type="entry name" value="LacI/GalR-like_sensor"/>
</dbReference>
<dbReference type="EMBL" id="JACHMM010000001">
    <property type="protein sequence ID" value="MBB5790060.1"/>
    <property type="molecule type" value="Genomic_DNA"/>
</dbReference>
<dbReference type="SUPFAM" id="SSF47413">
    <property type="entry name" value="lambda repressor-like DNA-binding domains"/>
    <property type="match status" value="1"/>
</dbReference>
<evidence type="ECO:0000256" key="1">
    <source>
        <dbReference type="ARBA" id="ARBA00023015"/>
    </source>
</evidence>
<dbReference type="Gene3D" id="3.40.50.2300">
    <property type="match status" value="2"/>
</dbReference>
<evidence type="ECO:0000256" key="2">
    <source>
        <dbReference type="ARBA" id="ARBA00023125"/>
    </source>
</evidence>
<dbReference type="InterPro" id="IPR028082">
    <property type="entry name" value="Peripla_BP_I"/>
</dbReference>
<dbReference type="RefSeq" id="WP_184825839.1">
    <property type="nucleotide sequence ID" value="NZ_JACHMM010000001.1"/>
</dbReference>
<dbReference type="GO" id="GO:0000976">
    <property type="term" value="F:transcription cis-regulatory region binding"/>
    <property type="evidence" value="ECO:0007669"/>
    <property type="project" value="TreeGrafter"/>
</dbReference>
<dbReference type="Proteomes" id="UP000542813">
    <property type="component" value="Unassembled WGS sequence"/>
</dbReference>
<dbReference type="AlphaFoldDB" id="A0A7W9LN92"/>
<keyword evidence="7" id="KW-1185">Reference proteome</keyword>
<proteinExistence type="predicted"/>
<organism evidence="6 7">
    <name type="scientific">Jiangella mangrovi</name>
    <dbReference type="NCBI Taxonomy" id="1524084"/>
    <lineage>
        <taxon>Bacteria</taxon>
        <taxon>Bacillati</taxon>
        <taxon>Actinomycetota</taxon>
        <taxon>Actinomycetes</taxon>
        <taxon>Jiangellales</taxon>
        <taxon>Jiangellaceae</taxon>
        <taxon>Jiangella</taxon>
    </lineage>
</organism>
<keyword evidence="2" id="KW-0238">DNA-binding</keyword>
<feature type="domain" description="HTH lacI-type" evidence="5">
    <location>
        <begin position="28"/>
        <end position="82"/>
    </location>
</feature>
<accession>A0A7W9LN92</accession>
<dbReference type="PROSITE" id="PS00356">
    <property type="entry name" value="HTH_LACI_1"/>
    <property type="match status" value="1"/>
</dbReference>
<dbReference type="PANTHER" id="PTHR30146:SF109">
    <property type="entry name" value="HTH-TYPE TRANSCRIPTIONAL REGULATOR GALS"/>
    <property type="match status" value="1"/>
</dbReference>
<evidence type="ECO:0000313" key="7">
    <source>
        <dbReference type="Proteomes" id="UP000542813"/>
    </source>
</evidence>
<feature type="region of interest" description="Disordered" evidence="4">
    <location>
        <begin position="1"/>
        <end position="20"/>
    </location>
</feature>
<evidence type="ECO:0000256" key="3">
    <source>
        <dbReference type="ARBA" id="ARBA00023163"/>
    </source>
</evidence>
<dbReference type="CDD" id="cd06267">
    <property type="entry name" value="PBP1_LacI_sugar_binding-like"/>
    <property type="match status" value="1"/>
</dbReference>